<dbReference type="AlphaFoldDB" id="A0A918KRN1"/>
<dbReference type="PROSITE" id="PS51257">
    <property type="entry name" value="PROKAR_LIPOPROTEIN"/>
    <property type="match status" value="1"/>
</dbReference>
<reference evidence="1" key="2">
    <citation type="submission" date="2020-09" db="EMBL/GenBank/DDBJ databases">
        <authorList>
            <person name="Sun Q."/>
            <person name="Kim S."/>
        </authorList>
    </citation>
    <scope>NUCLEOTIDE SEQUENCE</scope>
    <source>
        <strain evidence="1">KCTC 22169</strain>
    </source>
</reference>
<protein>
    <recommendedName>
        <fullName evidence="3">Lipoprotein</fullName>
    </recommendedName>
</protein>
<comment type="caution">
    <text evidence="1">The sequence shown here is derived from an EMBL/GenBank/DDBJ whole genome shotgun (WGS) entry which is preliminary data.</text>
</comment>
<reference evidence="1" key="1">
    <citation type="journal article" date="2014" name="Int. J. Syst. Evol. Microbiol.">
        <title>Complete genome sequence of Corynebacterium casei LMG S-19264T (=DSM 44701T), isolated from a smear-ripened cheese.</title>
        <authorList>
            <consortium name="US DOE Joint Genome Institute (JGI-PGF)"/>
            <person name="Walter F."/>
            <person name="Albersmeier A."/>
            <person name="Kalinowski J."/>
            <person name="Ruckert C."/>
        </authorList>
    </citation>
    <scope>NUCLEOTIDE SEQUENCE</scope>
    <source>
        <strain evidence="1">KCTC 22169</strain>
    </source>
</reference>
<evidence type="ECO:0008006" key="3">
    <source>
        <dbReference type="Google" id="ProtNLM"/>
    </source>
</evidence>
<sequence>MWKLATGLLAVATLVGCSAVPIEKVDPEELEVTVDYRHRPNRVDLDTTFKTGFWDRRVDAESNRPELVTSGGEVLTLNRGVKDGRYGLELDPDLGPYRLVLPGFAEMTLPIGEPVRLSGTSSIRGKLFDRNDELTLSVRGETDRPRGWSFTAWCGDESWTLNRSLSSGDTEIELKLGSLMRQINNAAQADLNGQIPVEVTLWETYDVDWRPPFKAGLARAQDDLNFQVDTASFRFQAKVTVQVSDNAFFSFQNQAHPVRYCY</sequence>
<evidence type="ECO:0000313" key="1">
    <source>
        <dbReference type="EMBL" id="GGX73350.1"/>
    </source>
</evidence>
<accession>A0A918KRN1</accession>
<organism evidence="1 2">
    <name type="scientific">Saccharospirillum salsuginis</name>
    <dbReference type="NCBI Taxonomy" id="418750"/>
    <lineage>
        <taxon>Bacteria</taxon>
        <taxon>Pseudomonadati</taxon>
        <taxon>Pseudomonadota</taxon>
        <taxon>Gammaproteobacteria</taxon>
        <taxon>Oceanospirillales</taxon>
        <taxon>Saccharospirillaceae</taxon>
        <taxon>Saccharospirillum</taxon>
    </lineage>
</organism>
<gene>
    <name evidence="1" type="ORF">GCM10007392_45970</name>
</gene>
<evidence type="ECO:0000313" key="2">
    <source>
        <dbReference type="Proteomes" id="UP000626148"/>
    </source>
</evidence>
<dbReference type="Proteomes" id="UP000626148">
    <property type="component" value="Unassembled WGS sequence"/>
</dbReference>
<proteinExistence type="predicted"/>
<dbReference type="EMBL" id="BMXR01000017">
    <property type="protein sequence ID" value="GGX73350.1"/>
    <property type="molecule type" value="Genomic_DNA"/>
</dbReference>
<name>A0A918KRN1_9GAMM</name>
<keyword evidence="2" id="KW-1185">Reference proteome</keyword>